<organism evidence="1 2">
    <name type="scientific">Linum tenue</name>
    <dbReference type="NCBI Taxonomy" id="586396"/>
    <lineage>
        <taxon>Eukaryota</taxon>
        <taxon>Viridiplantae</taxon>
        <taxon>Streptophyta</taxon>
        <taxon>Embryophyta</taxon>
        <taxon>Tracheophyta</taxon>
        <taxon>Spermatophyta</taxon>
        <taxon>Magnoliopsida</taxon>
        <taxon>eudicotyledons</taxon>
        <taxon>Gunneridae</taxon>
        <taxon>Pentapetalae</taxon>
        <taxon>rosids</taxon>
        <taxon>fabids</taxon>
        <taxon>Malpighiales</taxon>
        <taxon>Linaceae</taxon>
        <taxon>Linum</taxon>
    </lineage>
</organism>
<reference evidence="1" key="1">
    <citation type="submission" date="2022-08" db="EMBL/GenBank/DDBJ databases">
        <authorList>
            <person name="Gutierrez-Valencia J."/>
        </authorList>
    </citation>
    <scope>NUCLEOTIDE SEQUENCE</scope>
</reference>
<dbReference type="AlphaFoldDB" id="A0AAV0Q6Q4"/>
<name>A0AAV0Q6Q4_9ROSI</name>
<accession>A0AAV0Q6Q4</accession>
<keyword evidence="2" id="KW-1185">Reference proteome</keyword>
<gene>
    <name evidence="1" type="ORF">LITE_LOCUS41918</name>
</gene>
<comment type="caution">
    <text evidence="1">The sequence shown here is derived from an EMBL/GenBank/DDBJ whole genome shotgun (WGS) entry which is preliminary data.</text>
</comment>
<evidence type="ECO:0000313" key="2">
    <source>
        <dbReference type="Proteomes" id="UP001154282"/>
    </source>
</evidence>
<proteinExistence type="predicted"/>
<dbReference type="EMBL" id="CAMGYJ010000009">
    <property type="protein sequence ID" value="CAI0540998.1"/>
    <property type="molecule type" value="Genomic_DNA"/>
</dbReference>
<protein>
    <submittedName>
        <fullName evidence="1">Uncharacterized protein</fullName>
    </submittedName>
</protein>
<dbReference type="Proteomes" id="UP001154282">
    <property type="component" value="Unassembled WGS sequence"/>
</dbReference>
<sequence length="90" mass="10078">MCQWPDPILRTLENSSTGGTLSAFRTATDLTGHLQHWMELALEGDSLATTIWWYIDCWKSNFSPSVSTDSAKEQMFITGLTEFSMASIRG</sequence>
<evidence type="ECO:0000313" key="1">
    <source>
        <dbReference type="EMBL" id="CAI0540998.1"/>
    </source>
</evidence>